<dbReference type="SUPFAM" id="SSF46689">
    <property type="entry name" value="Homeodomain-like"/>
    <property type="match status" value="2"/>
</dbReference>
<feature type="domain" description="HTH araC/xylS-type" evidence="6">
    <location>
        <begin position="176"/>
        <end position="276"/>
    </location>
</feature>
<dbReference type="GO" id="GO:0043565">
    <property type="term" value="F:sequence-specific DNA binding"/>
    <property type="evidence" value="ECO:0007669"/>
    <property type="project" value="InterPro"/>
</dbReference>
<dbReference type="InterPro" id="IPR009057">
    <property type="entry name" value="Homeodomain-like_sf"/>
</dbReference>
<dbReference type="EMBL" id="VSDO01000002">
    <property type="protein sequence ID" value="TYA12861.1"/>
    <property type="molecule type" value="Genomic_DNA"/>
</dbReference>
<sequence>MNPPVVRRFVFSPAGNPHLPLVVESIGYNPYQEPIVRPEGYPCYHWIQTESGQGTLLYGTETVLLEPYSGILLPPGLPHWYEASGSGVWRTMYLTFGGHAAPSILSSYMIREPAFFRWESDAPLTALLSSMLGMLEAGTDRFGLEASAGIYRFLGLLSKYGQPSAISVTRNMEKLEPLLAWMEQHYGNPDIGLDTLAEVLGISSRHLSKLFQLTFELSPYAYLVRKRIHKAKERLAGFPDHTVASIAAETGFRDTSHFVATFRKHTGMTPQQFRKLH</sequence>
<keyword evidence="8" id="KW-1185">Reference proteome</keyword>
<comment type="caution">
    <text evidence="7">The sequence shown here is derived from an EMBL/GenBank/DDBJ whole genome shotgun (WGS) entry which is preliminary data.</text>
</comment>
<keyword evidence="2" id="KW-0805">Transcription regulation</keyword>
<dbReference type="SUPFAM" id="SSF51215">
    <property type="entry name" value="Regulatory protein AraC"/>
    <property type="match status" value="1"/>
</dbReference>
<protein>
    <submittedName>
        <fullName evidence="7">AraC family transcriptional regulator</fullName>
    </submittedName>
</protein>
<evidence type="ECO:0000259" key="6">
    <source>
        <dbReference type="PROSITE" id="PS01124"/>
    </source>
</evidence>
<dbReference type="InterPro" id="IPR018060">
    <property type="entry name" value="HTH_AraC"/>
</dbReference>
<dbReference type="Gene3D" id="2.60.120.280">
    <property type="entry name" value="Regulatory protein AraC"/>
    <property type="match status" value="1"/>
</dbReference>
<dbReference type="InterPro" id="IPR050204">
    <property type="entry name" value="AraC_XylS_family_regulators"/>
</dbReference>
<evidence type="ECO:0000313" key="7">
    <source>
        <dbReference type="EMBL" id="TYA12861.1"/>
    </source>
</evidence>
<dbReference type="Proteomes" id="UP000325218">
    <property type="component" value="Unassembled WGS sequence"/>
</dbReference>
<dbReference type="Gene3D" id="1.10.10.60">
    <property type="entry name" value="Homeodomain-like"/>
    <property type="match status" value="1"/>
</dbReference>
<name>A0A5D0CSB0_9BACL</name>
<dbReference type="PANTHER" id="PTHR46796">
    <property type="entry name" value="HTH-TYPE TRANSCRIPTIONAL ACTIVATOR RHAS-RELATED"/>
    <property type="match status" value="1"/>
</dbReference>
<proteinExistence type="predicted"/>
<dbReference type="InterPro" id="IPR018062">
    <property type="entry name" value="HTH_AraC-typ_CS"/>
</dbReference>
<dbReference type="AlphaFoldDB" id="A0A5D0CSB0"/>
<dbReference type="SMART" id="SM00342">
    <property type="entry name" value="HTH_ARAC"/>
    <property type="match status" value="1"/>
</dbReference>
<dbReference type="InterPro" id="IPR020449">
    <property type="entry name" value="Tscrpt_reg_AraC-type_HTH"/>
</dbReference>
<gene>
    <name evidence="7" type="ORF">FRY98_09140</name>
</gene>
<evidence type="ECO:0000256" key="4">
    <source>
        <dbReference type="ARBA" id="ARBA00023159"/>
    </source>
</evidence>
<evidence type="ECO:0000256" key="5">
    <source>
        <dbReference type="ARBA" id="ARBA00023163"/>
    </source>
</evidence>
<evidence type="ECO:0000256" key="2">
    <source>
        <dbReference type="ARBA" id="ARBA00023015"/>
    </source>
</evidence>
<keyword evidence="5" id="KW-0804">Transcription</keyword>
<accession>A0A5D0CSB0</accession>
<keyword evidence="4" id="KW-0010">Activator</keyword>
<evidence type="ECO:0000256" key="1">
    <source>
        <dbReference type="ARBA" id="ARBA00022490"/>
    </source>
</evidence>
<dbReference type="PANTHER" id="PTHR46796:SF13">
    <property type="entry name" value="HTH-TYPE TRANSCRIPTIONAL ACTIVATOR RHAS"/>
    <property type="match status" value="1"/>
</dbReference>
<dbReference type="Pfam" id="PF02311">
    <property type="entry name" value="AraC_binding"/>
    <property type="match status" value="1"/>
</dbReference>
<keyword evidence="3" id="KW-0238">DNA-binding</keyword>
<dbReference type="RefSeq" id="WP_148451463.1">
    <property type="nucleotide sequence ID" value="NZ_VSDO01000002.1"/>
</dbReference>
<dbReference type="PROSITE" id="PS00041">
    <property type="entry name" value="HTH_ARAC_FAMILY_1"/>
    <property type="match status" value="1"/>
</dbReference>
<dbReference type="PRINTS" id="PR00032">
    <property type="entry name" value="HTHARAC"/>
</dbReference>
<evidence type="ECO:0000256" key="3">
    <source>
        <dbReference type="ARBA" id="ARBA00023125"/>
    </source>
</evidence>
<dbReference type="PROSITE" id="PS01124">
    <property type="entry name" value="HTH_ARAC_FAMILY_2"/>
    <property type="match status" value="1"/>
</dbReference>
<dbReference type="InterPro" id="IPR037923">
    <property type="entry name" value="HTH-like"/>
</dbReference>
<dbReference type="OrthoDB" id="2371670at2"/>
<dbReference type="Pfam" id="PF12833">
    <property type="entry name" value="HTH_18"/>
    <property type="match status" value="1"/>
</dbReference>
<reference evidence="7 8" key="1">
    <citation type="submission" date="2019-08" db="EMBL/GenBank/DDBJ databases">
        <title>Genome sequencing of Paenibacillus faecis DSM 23593(T).</title>
        <authorList>
            <person name="Kook J.-K."/>
            <person name="Park S.-N."/>
            <person name="Lim Y.K."/>
        </authorList>
    </citation>
    <scope>NUCLEOTIDE SEQUENCE [LARGE SCALE GENOMIC DNA]</scope>
    <source>
        <strain evidence="7 8">DSM 23593</strain>
    </source>
</reference>
<keyword evidence="1" id="KW-0963">Cytoplasm</keyword>
<dbReference type="GO" id="GO:0003700">
    <property type="term" value="F:DNA-binding transcription factor activity"/>
    <property type="evidence" value="ECO:0007669"/>
    <property type="project" value="InterPro"/>
</dbReference>
<evidence type="ECO:0000313" key="8">
    <source>
        <dbReference type="Proteomes" id="UP000325218"/>
    </source>
</evidence>
<dbReference type="InterPro" id="IPR003313">
    <property type="entry name" value="AraC-bd"/>
</dbReference>
<organism evidence="7 8">
    <name type="scientific">Paenibacillus faecis</name>
    <dbReference type="NCBI Taxonomy" id="862114"/>
    <lineage>
        <taxon>Bacteria</taxon>
        <taxon>Bacillati</taxon>
        <taxon>Bacillota</taxon>
        <taxon>Bacilli</taxon>
        <taxon>Bacillales</taxon>
        <taxon>Paenibacillaceae</taxon>
        <taxon>Paenibacillus</taxon>
    </lineage>
</organism>